<proteinExistence type="predicted"/>
<dbReference type="Proteomes" id="UP001622950">
    <property type="component" value="Unassembled WGS sequence"/>
</dbReference>
<evidence type="ECO:0000313" key="2">
    <source>
        <dbReference type="Proteomes" id="UP001622950"/>
    </source>
</evidence>
<comment type="caution">
    <text evidence="1">The sequence shown here is derived from an EMBL/GenBank/DDBJ whole genome shotgun (WGS) entry which is preliminary data.</text>
</comment>
<accession>A0ACC7MMD4</accession>
<sequence>MTTLITPYQVPEWVQGTMLGSSDAQGWHGVIQRSYQLEAWEVAAPAIDHYAIMLQRSNTPAALQRRCAGEWQRNTFSPGDISLLSIAQPAHWRWQESLDVSHIYLSRELLLNVSREVTGRNVSEVRLHDLLAIRDPVLTSIALAITTEAQNPAAGGAMYAEALATQMSVHLLRHYSSLEYQADRSSLKLDGARMRKLHAYIEAHLESPLSIANLADQVNMGVWAFSRAFKEATGCPPHLYVLNERVKRAQALLGSVALPLKEIALQCGFSDQAHMSRLLKAKLGVTPGQLQRSALKPVAADRIT</sequence>
<organism evidence="1 2">
    <name type="scientific">Pseudomonas neuropathica</name>
    <dbReference type="NCBI Taxonomy" id="2730425"/>
    <lineage>
        <taxon>Bacteria</taxon>
        <taxon>Pseudomonadati</taxon>
        <taxon>Pseudomonadota</taxon>
        <taxon>Gammaproteobacteria</taxon>
        <taxon>Pseudomonadales</taxon>
        <taxon>Pseudomonadaceae</taxon>
        <taxon>Pseudomonas</taxon>
    </lineage>
</organism>
<name>A0ACC7MMD4_9PSED</name>
<keyword evidence="2" id="KW-1185">Reference proteome</keyword>
<dbReference type="EMBL" id="JBJHQE010000002">
    <property type="protein sequence ID" value="MFK9079470.1"/>
    <property type="molecule type" value="Genomic_DNA"/>
</dbReference>
<gene>
    <name evidence="1" type="ORF">ACJEBM_02100</name>
</gene>
<protein>
    <submittedName>
        <fullName evidence="1">Helix-turn-helix domain-containing protein</fullName>
    </submittedName>
</protein>
<evidence type="ECO:0000313" key="1">
    <source>
        <dbReference type="EMBL" id="MFK9079470.1"/>
    </source>
</evidence>
<reference evidence="1" key="1">
    <citation type="submission" date="2024-11" db="EMBL/GenBank/DDBJ databases">
        <authorList>
            <person name="Lucas J.A."/>
        </authorList>
    </citation>
    <scope>NUCLEOTIDE SEQUENCE</scope>
    <source>
        <strain evidence="1">Z 8.8</strain>
    </source>
</reference>